<keyword evidence="1" id="KW-0472">Membrane</keyword>
<dbReference type="Proteomes" id="UP000579812">
    <property type="component" value="Unassembled WGS sequence"/>
</dbReference>
<protein>
    <submittedName>
        <fullName evidence="2">Uncharacterized protein</fullName>
    </submittedName>
</protein>
<keyword evidence="3" id="KW-1185">Reference proteome</keyword>
<feature type="transmembrane region" description="Helical" evidence="1">
    <location>
        <begin position="157"/>
        <end position="175"/>
    </location>
</feature>
<keyword evidence="1" id="KW-0812">Transmembrane</keyword>
<sequence>MAIRDETVPVGLYFKSLERSNSRNGFLISNSQHCRPSVIMNLITAFLLMILTGHSTSEYMQKLICSYENKNISLNRPRVWCKRDAKDENCCTGFSFHPGVNALDQGNIAVEDDGKSFTVSVKTLTQGDGVYWCGFMTEGNFIVKLAEDYFTNTQFNFVWSILRWILFILLLLTIISTRIYSNRKHGDTKTT</sequence>
<dbReference type="EMBL" id="JAAMOB010000005">
    <property type="protein sequence ID" value="KAF4113368.1"/>
    <property type="molecule type" value="Genomic_DNA"/>
</dbReference>
<comment type="caution">
    <text evidence="2">The sequence shown here is derived from an EMBL/GenBank/DDBJ whole genome shotgun (WGS) entry which is preliminary data.</text>
</comment>
<keyword evidence="1" id="KW-1133">Transmembrane helix</keyword>
<dbReference type="AlphaFoldDB" id="A0A7J6D2C5"/>
<evidence type="ECO:0000313" key="3">
    <source>
        <dbReference type="Proteomes" id="UP000579812"/>
    </source>
</evidence>
<evidence type="ECO:0000256" key="1">
    <source>
        <dbReference type="SAM" id="Phobius"/>
    </source>
</evidence>
<proteinExistence type="predicted"/>
<organism evidence="2 3">
    <name type="scientific">Onychostoma macrolepis</name>
    <dbReference type="NCBI Taxonomy" id="369639"/>
    <lineage>
        <taxon>Eukaryota</taxon>
        <taxon>Metazoa</taxon>
        <taxon>Chordata</taxon>
        <taxon>Craniata</taxon>
        <taxon>Vertebrata</taxon>
        <taxon>Euteleostomi</taxon>
        <taxon>Actinopterygii</taxon>
        <taxon>Neopterygii</taxon>
        <taxon>Teleostei</taxon>
        <taxon>Ostariophysi</taxon>
        <taxon>Cypriniformes</taxon>
        <taxon>Cyprinidae</taxon>
        <taxon>Acrossocheilinae</taxon>
        <taxon>Onychostoma</taxon>
    </lineage>
</organism>
<accession>A0A7J6D2C5</accession>
<gene>
    <name evidence="2" type="ORF">G5714_005913</name>
</gene>
<name>A0A7J6D2C5_9TELE</name>
<reference evidence="2 3" key="1">
    <citation type="submission" date="2020-04" db="EMBL/GenBank/DDBJ databases">
        <title>Chromosome-level genome assembly of a cyprinid fish Onychostoma macrolepis by integration of Nanopore Sequencing, Bionano and Hi-C technology.</title>
        <authorList>
            <person name="Wang D."/>
        </authorList>
    </citation>
    <scope>NUCLEOTIDE SEQUENCE [LARGE SCALE GENOMIC DNA]</scope>
    <source>
        <strain evidence="2">SWU-2019</strain>
        <tissue evidence="2">Muscle</tissue>
    </source>
</reference>
<dbReference type="OrthoDB" id="8788371at2759"/>
<dbReference type="Gene3D" id="2.60.40.10">
    <property type="entry name" value="Immunoglobulins"/>
    <property type="match status" value="1"/>
</dbReference>
<evidence type="ECO:0000313" key="2">
    <source>
        <dbReference type="EMBL" id="KAF4113368.1"/>
    </source>
</evidence>
<dbReference type="InterPro" id="IPR013783">
    <property type="entry name" value="Ig-like_fold"/>
</dbReference>